<keyword evidence="1" id="KW-0472">Membrane</keyword>
<feature type="transmembrane region" description="Helical" evidence="1">
    <location>
        <begin position="94"/>
        <end position="116"/>
    </location>
</feature>
<evidence type="ECO:0000313" key="3">
    <source>
        <dbReference type="Proteomes" id="UP000271098"/>
    </source>
</evidence>
<organism evidence="4">
    <name type="scientific">Gongylonema pulchrum</name>
    <dbReference type="NCBI Taxonomy" id="637853"/>
    <lineage>
        <taxon>Eukaryota</taxon>
        <taxon>Metazoa</taxon>
        <taxon>Ecdysozoa</taxon>
        <taxon>Nematoda</taxon>
        <taxon>Chromadorea</taxon>
        <taxon>Rhabditida</taxon>
        <taxon>Spirurina</taxon>
        <taxon>Spiruromorpha</taxon>
        <taxon>Spiruroidea</taxon>
        <taxon>Gongylonematidae</taxon>
        <taxon>Gongylonema</taxon>
    </lineage>
</organism>
<dbReference type="AlphaFoldDB" id="A0A183E9K8"/>
<evidence type="ECO:0000313" key="2">
    <source>
        <dbReference type="EMBL" id="VDN30191.1"/>
    </source>
</evidence>
<proteinExistence type="predicted"/>
<keyword evidence="3" id="KW-1185">Reference proteome</keyword>
<keyword evidence="1" id="KW-1133">Transmembrane helix</keyword>
<dbReference type="OrthoDB" id="5857186at2759"/>
<dbReference type="Proteomes" id="UP000271098">
    <property type="component" value="Unassembled WGS sequence"/>
</dbReference>
<gene>
    <name evidence="2" type="ORF">GPUH_LOCUS17649</name>
</gene>
<evidence type="ECO:0000256" key="1">
    <source>
        <dbReference type="SAM" id="Phobius"/>
    </source>
</evidence>
<sequence length="188" mass="21067">MPFFRRLFLLISITASIGSVLLYIVVYGMTRKSVRRARKIQMGSEAADAFERRQRKLTRTMNVSCLITLIFFVTPLCMRFLIGGTINTTVHDILVAYAGISCNFNPLAILAALFIMQEDVKEAVLSSLPHCFHRLIPSNAPNETFGNNLSELAIWLTTQATDLKLCEDILYPHTVLLRLGGEIPCTQS</sequence>
<feature type="transmembrane region" description="Helical" evidence="1">
    <location>
        <begin position="61"/>
        <end position="82"/>
    </location>
</feature>
<accession>A0A183E9K8</accession>
<protein>
    <submittedName>
        <fullName evidence="4">G_PROTEIN_RECEP_F1_2 domain-containing protein</fullName>
    </submittedName>
</protein>
<keyword evidence="1" id="KW-0812">Transmembrane</keyword>
<reference evidence="2 3" key="2">
    <citation type="submission" date="2018-11" db="EMBL/GenBank/DDBJ databases">
        <authorList>
            <consortium name="Pathogen Informatics"/>
        </authorList>
    </citation>
    <scope>NUCLEOTIDE SEQUENCE [LARGE SCALE GENOMIC DNA]</scope>
</reference>
<reference evidence="4" key="1">
    <citation type="submission" date="2016-06" db="UniProtKB">
        <authorList>
            <consortium name="WormBaseParasite"/>
        </authorList>
    </citation>
    <scope>IDENTIFICATION</scope>
</reference>
<feature type="transmembrane region" description="Helical" evidence="1">
    <location>
        <begin position="6"/>
        <end position="29"/>
    </location>
</feature>
<dbReference type="EMBL" id="UYRT01085486">
    <property type="protein sequence ID" value="VDN30191.1"/>
    <property type="molecule type" value="Genomic_DNA"/>
</dbReference>
<evidence type="ECO:0000313" key="4">
    <source>
        <dbReference type="WBParaSite" id="GPUH_0001767101-mRNA-1"/>
    </source>
</evidence>
<dbReference type="WBParaSite" id="GPUH_0001767101-mRNA-1">
    <property type="protein sequence ID" value="GPUH_0001767101-mRNA-1"/>
    <property type="gene ID" value="GPUH_0001767101"/>
</dbReference>
<dbReference type="SUPFAM" id="SSF81321">
    <property type="entry name" value="Family A G protein-coupled receptor-like"/>
    <property type="match status" value="1"/>
</dbReference>
<name>A0A183E9K8_9BILA</name>